<reference evidence="2" key="1">
    <citation type="submission" date="2020-08" db="EMBL/GenBank/DDBJ databases">
        <title>Whole genome shotgun sequence of Polymorphospora rubra NBRC 101157.</title>
        <authorList>
            <person name="Komaki H."/>
            <person name="Tamura T."/>
        </authorList>
    </citation>
    <scope>NUCLEOTIDE SEQUENCE</scope>
    <source>
        <strain evidence="2">NBRC 101157</strain>
    </source>
</reference>
<evidence type="ECO:0000313" key="2">
    <source>
        <dbReference type="EMBL" id="BCJ68870.1"/>
    </source>
</evidence>
<protein>
    <recommendedName>
        <fullName evidence="4">DUF3592 domain-containing protein</fullName>
    </recommendedName>
</protein>
<keyword evidence="1" id="KW-0812">Transmembrane</keyword>
<keyword evidence="3" id="KW-1185">Reference proteome</keyword>
<gene>
    <name evidence="2" type="ORF">Prubr_58910</name>
</gene>
<dbReference type="RefSeq" id="WP_212818040.1">
    <property type="nucleotide sequence ID" value="NZ_AP023359.1"/>
</dbReference>
<feature type="transmembrane region" description="Helical" evidence="1">
    <location>
        <begin position="33"/>
        <end position="57"/>
    </location>
</feature>
<dbReference type="KEGG" id="pry:Prubr_58910"/>
<evidence type="ECO:0000313" key="3">
    <source>
        <dbReference type="Proteomes" id="UP000680866"/>
    </source>
</evidence>
<organism evidence="2 3">
    <name type="scientific">Polymorphospora rubra</name>
    <dbReference type="NCBI Taxonomy" id="338584"/>
    <lineage>
        <taxon>Bacteria</taxon>
        <taxon>Bacillati</taxon>
        <taxon>Actinomycetota</taxon>
        <taxon>Actinomycetes</taxon>
        <taxon>Micromonosporales</taxon>
        <taxon>Micromonosporaceae</taxon>
        <taxon>Polymorphospora</taxon>
    </lineage>
</organism>
<feature type="transmembrane region" description="Helical" evidence="1">
    <location>
        <begin position="7"/>
        <end position="27"/>
    </location>
</feature>
<name>A0A810N788_9ACTN</name>
<accession>A0A810N788</accession>
<dbReference type="Proteomes" id="UP000680866">
    <property type="component" value="Chromosome"/>
</dbReference>
<evidence type="ECO:0000256" key="1">
    <source>
        <dbReference type="SAM" id="Phobius"/>
    </source>
</evidence>
<keyword evidence="1" id="KW-1133">Transmembrane helix</keyword>
<keyword evidence="1" id="KW-0472">Membrane</keyword>
<sequence length="151" mass="16352">MGLLGRAAGYFWCVVSMAIGGLAFLFYDRGDEEWVIAPIAVGVGLLGIVLISVAGRFERARTFILRHGVAGVGTVTAVSKTMRGETEARYLKLTLTVVVPGRSPYQATTRKAYGLSVVDRVQPGLVLPVRVHPTRPEKVLIAGDQYQRPLV</sequence>
<proteinExistence type="predicted"/>
<dbReference type="EMBL" id="AP023359">
    <property type="protein sequence ID" value="BCJ68870.1"/>
    <property type="molecule type" value="Genomic_DNA"/>
</dbReference>
<evidence type="ECO:0008006" key="4">
    <source>
        <dbReference type="Google" id="ProtNLM"/>
    </source>
</evidence>
<dbReference type="AlphaFoldDB" id="A0A810N788"/>